<dbReference type="GO" id="GO:0006508">
    <property type="term" value="P:proteolysis"/>
    <property type="evidence" value="ECO:0007669"/>
    <property type="project" value="InterPro"/>
</dbReference>
<dbReference type="Pfam" id="PF01828">
    <property type="entry name" value="Peptidase_A4"/>
    <property type="match status" value="1"/>
</dbReference>
<evidence type="ECO:0000313" key="2">
    <source>
        <dbReference type="EMBL" id="KAG6382137.1"/>
    </source>
</evidence>
<dbReference type="OrthoDB" id="2862635at2759"/>
<gene>
    <name evidence="2" type="ORF">JVT61DRAFT_780</name>
</gene>
<dbReference type="InterPro" id="IPR013320">
    <property type="entry name" value="ConA-like_dom_sf"/>
</dbReference>
<proteinExistence type="predicted"/>
<dbReference type="Proteomes" id="UP000683000">
    <property type="component" value="Unassembled WGS sequence"/>
</dbReference>
<sequence length="251" mass="26510">MRFNSGLISCFFLASAVLAGSDQSHQLNLLERSPKVLDSSVWAGARLGDNDGTFNSVTGILVAPTLSGDPGSAVAVWMGIDGDGDVVYNNEAVGCQNYFVCGILSTVTSGGTQHQAFMRWFPHPPLDFPFDITTGDRIQITFNVYDWMSGTLIFNNLSRGQSVTKNFKCASLLCGRLAEWMVGRVAAGGENLPLANFSRLLIASASAGARGGLSFGPAATTLGITNIYQLTTDHGGVIKPVADSDSVSFDA</sequence>
<dbReference type="GO" id="GO:0070007">
    <property type="term" value="F:glutamic-type endopeptidase activity"/>
    <property type="evidence" value="ECO:0007669"/>
    <property type="project" value="InterPro"/>
</dbReference>
<feature type="signal peptide" evidence="1">
    <location>
        <begin position="1"/>
        <end position="19"/>
    </location>
</feature>
<dbReference type="PANTHER" id="PTHR37536">
    <property type="entry name" value="PUTATIVE (AFU_ORTHOLOGUE AFUA_3G02970)-RELATED"/>
    <property type="match status" value="1"/>
</dbReference>
<keyword evidence="3" id="KW-1185">Reference proteome</keyword>
<evidence type="ECO:0000313" key="3">
    <source>
        <dbReference type="Proteomes" id="UP000683000"/>
    </source>
</evidence>
<accession>A0A8I2Z250</accession>
<dbReference type="SUPFAM" id="SSF49899">
    <property type="entry name" value="Concanavalin A-like lectins/glucanases"/>
    <property type="match status" value="1"/>
</dbReference>
<evidence type="ECO:0000256" key="1">
    <source>
        <dbReference type="SAM" id="SignalP"/>
    </source>
</evidence>
<dbReference type="CDD" id="cd13426">
    <property type="entry name" value="Peptidase_G1"/>
    <property type="match status" value="1"/>
</dbReference>
<feature type="chain" id="PRO_5034095315" evidence="1">
    <location>
        <begin position="20"/>
        <end position="251"/>
    </location>
</feature>
<organism evidence="2 3">
    <name type="scientific">Boletus reticuloceps</name>
    <dbReference type="NCBI Taxonomy" id="495285"/>
    <lineage>
        <taxon>Eukaryota</taxon>
        <taxon>Fungi</taxon>
        <taxon>Dikarya</taxon>
        <taxon>Basidiomycota</taxon>
        <taxon>Agaricomycotina</taxon>
        <taxon>Agaricomycetes</taxon>
        <taxon>Agaricomycetidae</taxon>
        <taxon>Boletales</taxon>
        <taxon>Boletineae</taxon>
        <taxon>Boletaceae</taxon>
        <taxon>Boletoideae</taxon>
        <taxon>Boletus</taxon>
    </lineage>
</organism>
<name>A0A8I2Z250_9AGAM</name>
<dbReference type="EMBL" id="JAGFBS010000001">
    <property type="protein sequence ID" value="KAG6382137.1"/>
    <property type="molecule type" value="Genomic_DNA"/>
</dbReference>
<dbReference type="InterPro" id="IPR038656">
    <property type="entry name" value="Peptidase_G1_sf"/>
</dbReference>
<dbReference type="PANTHER" id="PTHR37536:SF1">
    <property type="entry name" value="ASPERGILLOPEPSIN, PUTAITVE (AFU_ORTHOLOGUE AFUA_7G01200)"/>
    <property type="match status" value="1"/>
</dbReference>
<reference evidence="2" key="1">
    <citation type="submission" date="2021-03" db="EMBL/GenBank/DDBJ databases">
        <title>Evolutionary innovations through gain and loss of genes in the ectomycorrhizal Boletales.</title>
        <authorList>
            <person name="Wu G."/>
            <person name="Miyauchi S."/>
            <person name="Morin E."/>
            <person name="Yang Z.-L."/>
            <person name="Xu J."/>
            <person name="Martin F.M."/>
        </authorList>
    </citation>
    <scope>NUCLEOTIDE SEQUENCE</scope>
    <source>
        <strain evidence="2">BR01</strain>
    </source>
</reference>
<dbReference type="AlphaFoldDB" id="A0A8I2Z250"/>
<comment type="caution">
    <text evidence="2">The sequence shown here is derived from an EMBL/GenBank/DDBJ whole genome shotgun (WGS) entry which is preliminary data.</text>
</comment>
<dbReference type="InterPro" id="IPR000250">
    <property type="entry name" value="Peptidase_G1"/>
</dbReference>
<dbReference type="Gene3D" id="2.60.120.700">
    <property type="entry name" value="Peptidase G1"/>
    <property type="match status" value="1"/>
</dbReference>
<protein>
    <submittedName>
        <fullName evidence="2">Peptidase A4 family-domain-containing protein</fullName>
    </submittedName>
</protein>
<keyword evidence="1" id="KW-0732">Signal</keyword>